<dbReference type="Gene3D" id="3.40.190.10">
    <property type="entry name" value="Periplasmic binding protein-like II"/>
    <property type="match status" value="1"/>
</dbReference>
<protein>
    <submittedName>
        <fullName evidence="2">Tripartite tricarboxylate transporter substrate binding protein</fullName>
    </submittedName>
</protein>
<evidence type="ECO:0000313" key="3">
    <source>
        <dbReference type="Proteomes" id="UP000298180"/>
    </source>
</evidence>
<dbReference type="AlphaFoldDB" id="A0A4Z0BXY4"/>
<accession>A0A4Z0BXY4</accession>
<dbReference type="EMBL" id="SMLM01000002">
    <property type="protein sequence ID" value="TFZ03170.1"/>
    <property type="molecule type" value="Genomic_DNA"/>
</dbReference>
<dbReference type="OrthoDB" id="8678477at2"/>
<dbReference type="Pfam" id="PF03401">
    <property type="entry name" value="TctC"/>
    <property type="match status" value="1"/>
</dbReference>
<evidence type="ECO:0000313" key="2">
    <source>
        <dbReference type="EMBL" id="TFZ03170.1"/>
    </source>
</evidence>
<comment type="caution">
    <text evidence="2">The sequence shown here is derived from an EMBL/GenBank/DDBJ whole genome shotgun (WGS) entry which is preliminary data.</text>
</comment>
<sequence>MAGCLAASGAFAQNYPTKPIRMLVAGAAGGSSDVQARLIAQEMYLRLRQTVVVENYGGAGGMIAAEMVVKAPADGYTLLFGYQGPLAANVSMFKNMSYDPLKDFSLITMVSFAPSVLAVNPTQPVNTVGELVKLAQASPGKYNYASGGQGTGQHLSGELFQMVTGVKLNHVPYKGDAPAIADVVAGHVPMTFTSLVSAIPQAQAGKLRLLAVTSSKRSPMLPEVPTMAEAGYPNYEIVSWFAIAAPRGTPREIVNKLNATIVDIIKSPAVTSRIVSLGGMPAPMTPDEFTRFLEKDIPRWGDLIRRANAQVN</sequence>
<proteinExistence type="inferred from homology"/>
<dbReference type="SUPFAM" id="SSF53850">
    <property type="entry name" value="Periplasmic binding protein-like II"/>
    <property type="match status" value="1"/>
</dbReference>
<organism evidence="2 3">
    <name type="scientific">Ramlibacter henchirensis</name>
    <dbReference type="NCBI Taxonomy" id="204072"/>
    <lineage>
        <taxon>Bacteria</taxon>
        <taxon>Pseudomonadati</taxon>
        <taxon>Pseudomonadota</taxon>
        <taxon>Betaproteobacteria</taxon>
        <taxon>Burkholderiales</taxon>
        <taxon>Comamonadaceae</taxon>
        <taxon>Ramlibacter</taxon>
    </lineage>
</organism>
<dbReference type="InterPro" id="IPR042100">
    <property type="entry name" value="Bug_dom1"/>
</dbReference>
<reference evidence="2 3" key="1">
    <citation type="submission" date="2019-03" db="EMBL/GenBank/DDBJ databases">
        <title>Ramlibacter henchirensis DSM 14656, whole genome shotgun sequence.</title>
        <authorList>
            <person name="Zhang X."/>
            <person name="Feng G."/>
            <person name="Zhu H."/>
        </authorList>
    </citation>
    <scope>NUCLEOTIDE SEQUENCE [LARGE SCALE GENOMIC DNA]</scope>
    <source>
        <strain evidence="2 3">DSM 14656</strain>
    </source>
</reference>
<name>A0A4Z0BXY4_9BURK</name>
<gene>
    <name evidence="2" type="ORF">EZ313_16970</name>
</gene>
<keyword evidence="3" id="KW-1185">Reference proteome</keyword>
<dbReference type="Gene3D" id="3.40.190.150">
    <property type="entry name" value="Bordetella uptake gene, domain 1"/>
    <property type="match status" value="1"/>
</dbReference>
<evidence type="ECO:0000256" key="1">
    <source>
        <dbReference type="ARBA" id="ARBA00006987"/>
    </source>
</evidence>
<dbReference type="Proteomes" id="UP000298180">
    <property type="component" value="Unassembled WGS sequence"/>
</dbReference>
<dbReference type="InterPro" id="IPR005064">
    <property type="entry name" value="BUG"/>
</dbReference>
<comment type="similarity">
    <text evidence="1">Belongs to the UPF0065 (bug) family.</text>
</comment>
<dbReference type="PANTHER" id="PTHR42928:SF5">
    <property type="entry name" value="BLR1237 PROTEIN"/>
    <property type="match status" value="1"/>
</dbReference>
<dbReference type="CDD" id="cd13578">
    <property type="entry name" value="PBP2_Bug27"/>
    <property type="match status" value="1"/>
</dbReference>
<dbReference type="PANTHER" id="PTHR42928">
    <property type="entry name" value="TRICARBOXYLATE-BINDING PROTEIN"/>
    <property type="match status" value="1"/>
</dbReference>
<dbReference type="PIRSF" id="PIRSF017082">
    <property type="entry name" value="YflP"/>
    <property type="match status" value="1"/>
</dbReference>